<dbReference type="GeneID" id="27685039"/>
<dbReference type="STRING" id="645134.A0A0L0HS62"/>
<keyword evidence="3" id="KW-1185">Reference proteome</keyword>
<feature type="compositionally biased region" description="Acidic residues" evidence="1">
    <location>
        <begin position="126"/>
        <end position="175"/>
    </location>
</feature>
<dbReference type="VEuPathDB" id="FungiDB:SPPG_01371"/>
<dbReference type="Proteomes" id="UP000053201">
    <property type="component" value="Unassembled WGS sequence"/>
</dbReference>
<feature type="compositionally biased region" description="Polar residues" evidence="1">
    <location>
        <begin position="43"/>
        <end position="60"/>
    </location>
</feature>
<dbReference type="OrthoDB" id="2157055at2759"/>
<sequence>MMAAFNARPTKLPPLPLKNQPLVRQGPSVSPGTIPQKTREGRTSPSGTIKQELSQDISPTSIRTNEEQESLIVLLLSKFMAYVASKAYVQALEVANQLAIVDPTNALIKEYQPVLRERIAQLEAASSEEAENSPEEESDSEEEDNSDADTSGTEEDDSEDEETCESNDSSSDDEQ</sequence>
<reference evidence="2 3" key="1">
    <citation type="submission" date="2009-08" db="EMBL/GenBank/DDBJ databases">
        <title>The Genome Sequence of Spizellomyces punctatus strain DAOM BR117.</title>
        <authorList>
            <consortium name="The Broad Institute Genome Sequencing Platform"/>
            <person name="Russ C."/>
            <person name="Cuomo C."/>
            <person name="Shea T."/>
            <person name="Young S.K."/>
            <person name="Zeng Q."/>
            <person name="Koehrsen M."/>
            <person name="Haas B."/>
            <person name="Borodovsky M."/>
            <person name="Guigo R."/>
            <person name="Alvarado L."/>
            <person name="Berlin A."/>
            <person name="Bochicchio J."/>
            <person name="Borenstein D."/>
            <person name="Chapman S."/>
            <person name="Chen Z."/>
            <person name="Engels R."/>
            <person name="Freedman E."/>
            <person name="Gellesch M."/>
            <person name="Goldberg J."/>
            <person name="Griggs A."/>
            <person name="Gujja S."/>
            <person name="Heiman D."/>
            <person name="Hepburn T."/>
            <person name="Howarth C."/>
            <person name="Jen D."/>
            <person name="Larson L."/>
            <person name="Lewis B."/>
            <person name="Mehta T."/>
            <person name="Park D."/>
            <person name="Pearson M."/>
            <person name="Roberts A."/>
            <person name="Saif S."/>
            <person name="Shenoy N."/>
            <person name="Sisk P."/>
            <person name="Stolte C."/>
            <person name="Sykes S."/>
            <person name="Thomson T."/>
            <person name="Walk T."/>
            <person name="White J."/>
            <person name="Yandava C."/>
            <person name="Burger G."/>
            <person name="Gray M.W."/>
            <person name="Holland P.W.H."/>
            <person name="King N."/>
            <person name="Lang F.B.F."/>
            <person name="Roger A.J."/>
            <person name="Ruiz-Trillo I."/>
            <person name="Lander E."/>
            <person name="Nusbaum C."/>
        </authorList>
    </citation>
    <scope>NUCLEOTIDE SEQUENCE [LARGE SCALE GENOMIC DNA]</scope>
    <source>
        <strain evidence="2 3">DAOM BR117</strain>
    </source>
</reference>
<dbReference type="InterPro" id="IPR026703">
    <property type="entry name" value="ERICH2"/>
</dbReference>
<dbReference type="InParanoid" id="A0A0L0HS62"/>
<dbReference type="AlphaFoldDB" id="A0A0L0HS62"/>
<accession>A0A0L0HS62</accession>
<protein>
    <submittedName>
        <fullName evidence="2">Uncharacterized protein</fullName>
    </submittedName>
</protein>
<evidence type="ECO:0000313" key="2">
    <source>
        <dbReference type="EMBL" id="KND03922.1"/>
    </source>
</evidence>
<organism evidence="2 3">
    <name type="scientific">Spizellomyces punctatus (strain DAOM BR117)</name>
    <dbReference type="NCBI Taxonomy" id="645134"/>
    <lineage>
        <taxon>Eukaryota</taxon>
        <taxon>Fungi</taxon>
        <taxon>Fungi incertae sedis</taxon>
        <taxon>Chytridiomycota</taxon>
        <taxon>Chytridiomycota incertae sedis</taxon>
        <taxon>Chytridiomycetes</taxon>
        <taxon>Spizellomycetales</taxon>
        <taxon>Spizellomycetaceae</taxon>
        <taxon>Spizellomyces</taxon>
    </lineage>
</organism>
<dbReference type="PANTHER" id="PTHR21520:SF2">
    <property type="entry name" value="GLUTAMATE-RICH PROTEIN 2"/>
    <property type="match status" value="1"/>
</dbReference>
<feature type="region of interest" description="Disordered" evidence="1">
    <location>
        <begin position="1"/>
        <end position="60"/>
    </location>
</feature>
<evidence type="ECO:0000256" key="1">
    <source>
        <dbReference type="SAM" id="MobiDB-lite"/>
    </source>
</evidence>
<proteinExistence type="predicted"/>
<name>A0A0L0HS62_SPIPD</name>
<feature type="region of interest" description="Disordered" evidence="1">
    <location>
        <begin position="122"/>
        <end position="175"/>
    </location>
</feature>
<dbReference type="EMBL" id="KQ257451">
    <property type="protein sequence ID" value="KND03922.1"/>
    <property type="molecule type" value="Genomic_DNA"/>
</dbReference>
<dbReference type="PANTHER" id="PTHR21520">
    <property type="entry name" value="GLUTAMATE-RICH PROTEIN 2"/>
    <property type="match status" value="1"/>
</dbReference>
<dbReference type="RefSeq" id="XP_016611961.1">
    <property type="nucleotide sequence ID" value="XM_016749693.1"/>
</dbReference>
<gene>
    <name evidence="2" type="ORF">SPPG_01371</name>
</gene>
<evidence type="ECO:0000313" key="3">
    <source>
        <dbReference type="Proteomes" id="UP000053201"/>
    </source>
</evidence>
<feature type="compositionally biased region" description="Polar residues" evidence="1">
    <location>
        <begin position="27"/>
        <end position="36"/>
    </location>
</feature>